<evidence type="ECO:0000313" key="4">
    <source>
        <dbReference type="Proteomes" id="UP000071392"/>
    </source>
</evidence>
<accession>A0A139SME5</accession>
<organism evidence="3 4">
    <name type="scientific">Cephaloticoccus capnophilus</name>
    <dbReference type="NCBI Taxonomy" id="1548208"/>
    <lineage>
        <taxon>Bacteria</taxon>
        <taxon>Pseudomonadati</taxon>
        <taxon>Verrucomicrobiota</taxon>
        <taxon>Opitutia</taxon>
        <taxon>Opitutales</taxon>
        <taxon>Opitutaceae</taxon>
        <taxon>Cephaloticoccus</taxon>
    </lineage>
</organism>
<feature type="transmembrane region" description="Helical" evidence="2">
    <location>
        <begin position="1087"/>
        <end position="1104"/>
    </location>
</feature>
<gene>
    <name evidence="3" type="ORF">AXK12_04895</name>
</gene>
<evidence type="ECO:0000256" key="2">
    <source>
        <dbReference type="SAM" id="Phobius"/>
    </source>
</evidence>
<dbReference type="EMBL" id="LSZP01000036">
    <property type="protein sequence ID" value="KXU35654.1"/>
    <property type="molecule type" value="Genomic_DNA"/>
</dbReference>
<dbReference type="RefSeq" id="WP_068711830.1">
    <property type="nucleotide sequence ID" value="NZ_LSZP01000036.1"/>
</dbReference>
<proteinExistence type="predicted"/>
<sequence length="1136" mass="119388">MFGNVSGGPADPDEPLITVTNNADRELDSLWFDSAAGIFYTIGGTGTLTLGAGLADGGRLITVISNGGAHSETNINNGIVLDDMVSGRARWIVNHSQAGLRLSETVNLGSQQLRISGTGATHFSGSLSGTGKVSSISESQYATPHLILNANNSGWSGGLSVGVRTLVFVKADRALGTGATVVTQGGTLGFRSHGDGPSLDYSNPAGALSVRGFGAARQVGKLGIGAIYHDGGNNLFSGDITLAGSTYFGARGDSGGLTLSGAILGSGFFYKIGSGLITLTNPNSPARTISIDQGVLRITEQQHVAGAIRFAGAKLLYPDSSGILELSGNVNSLTLEIGTGAGRIQWRGAGGFSAFGGDRSVTLNAPGALVYWGRHGFVSHDRTLFLSSRYADSKITLNNSIELLGYNPIYVARGVSYGARAEISGALTGTNGWFHKVGPGRLDIIGTNTYRMPTDISEGVLVGHIPDASNLYLGGGVLGLESDFTRDMGSGAKQIRWEVGRSGGFAGYGGDHAVRLNGTTAQIDWETNHFVKAGDELRFGHYTADGTVLWDKQLGLGTDGHRTIRVERGLPAAAANRADVSFTQALSGTGGSLTLKGDGRLDLAVDNADLKLDEIRIHGAELRLQQAGRITAPGTHFILKNGGALVLDNLGTHNATTGGSYQADRLHDDSEITLTASTLRYQGSDAAPSEERVGTLILEAGASAIDVQSSGSATATLNASSLTKNLLATANLTLGTLAEFVLNSWAADYSINDGGGTAIAPWLTVNGKDWATPIPSGMATTLSALSTYESGDQGTWGTAHNIALTAAQTLGGARAINSLKLATTGALNLGNFTLTLNSGGLLSIAGGTLSGTGRVNTAVSRPLYVHVYGADLTLSGGIQLDVPRLVKTGGGRLTFNTSALHNLGRLHLHQGTVDLQQGRINASHIVVGDGAGKDSLILPANTWEPLANKPEVTLHGTPYGPGAEYASYNPDEAILRLSGNTKQHLTKLTITDRGTIDWSGGEVATANFLWIDELEFNNADARLFMRNWYEYEDYFLISRTWLNSRNEAQRAQLLSQIIFDGYQDFPVLAEGYDANYFMITPFNAPEPATYGAILGAVGIGLVAWRKRSRQQAKEREDVKRPRRQIKPPPAAPHAQW</sequence>
<keyword evidence="2" id="KW-0812">Transmembrane</keyword>
<feature type="compositionally biased region" description="Pro residues" evidence="1">
    <location>
        <begin position="1126"/>
        <end position="1136"/>
    </location>
</feature>
<evidence type="ECO:0008006" key="5">
    <source>
        <dbReference type="Google" id="ProtNLM"/>
    </source>
</evidence>
<name>A0A139SME5_9BACT</name>
<keyword evidence="2" id="KW-0472">Membrane</keyword>
<keyword evidence="2" id="KW-1133">Transmembrane helix</keyword>
<dbReference type="OrthoDB" id="199150at2"/>
<dbReference type="Proteomes" id="UP000071392">
    <property type="component" value="Unassembled WGS sequence"/>
</dbReference>
<reference evidence="3 4" key="1">
    <citation type="submission" date="2016-02" db="EMBL/GenBank/DDBJ databases">
        <authorList>
            <person name="Wen L."/>
            <person name="He K."/>
            <person name="Yang H."/>
        </authorList>
    </citation>
    <scope>NUCLEOTIDE SEQUENCE [LARGE SCALE GENOMIC DNA]</scope>
    <source>
        <strain evidence="3 4">CV41</strain>
    </source>
</reference>
<protein>
    <recommendedName>
        <fullName evidence="5">PEP-CTERM protein-sorting domain-containing protein</fullName>
    </recommendedName>
</protein>
<dbReference type="AlphaFoldDB" id="A0A139SME5"/>
<comment type="caution">
    <text evidence="3">The sequence shown here is derived from an EMBL/GenBank/DDBJ whole genome shotgun (WGS) entry which is preliminary data.</text>
</comment>
<keyword evidence="4" id="KW-1185">Reference proteome</keyword>
<evidence type="ECO:0000256" key="1">
    <source>
        <dbReference type="SAM" id="MobiDB-lite"/>
    </source>
</evidence>
<feature type="region of interest" description="Disordered" evidence="1">
    <location>
        <begin position="1111"/>
        <end position="1136"/>
    </location>
</feature>
<evidence type="ECO:0000313" key="3">
    <source>
        <dbReference type="EMBL" id="KXU35654.1"/>
    </source>
</evidence>
<dbReference type="STRING" id="1548208.AXK12_04895"/>